<dbReference type="STRING" id="1447875.A0A2B7X3R9"/>
<reference evidence="3 4" key="1">
    <citation type="submission" date="2017-10" db="EMBL/GenBank/DDBJ databases">
        <title>Comparative genomics in systemic dimorphic fungi from Ajellomycetaceae.</title>
        <authorList>
            <person name="Munoz J.F."/>
            <person name="Mcewen J.G."/>
            <person name="Clay O.K."/>
            <person name="Cuomo C.A."/>
        </authorList>
    </citation>
    <scope>NUCLEOTIDE SEQUENCE [LARGE SCALE GENOMIC DNA]</scope>
    <source>
        <strain evidence="3 4">UAMH5409</strain>
    </source>
</reference>
<comment type="caution">
    <text evidence="3">The sequence shown here is derived from an EMBL/GenBank/DDBJ whole genome shotgun (WGS) entry which is preliminary data.</text>
</comment>
<feature type="transmembrane region" description="Helical" evidence="2">
    <location>
        <begin position="233"/>
        <end position="251"/>
    </location>
</feature>
<sequence length="331" mass="38012">MEEETPNIPADDGEVGEPNSKEANEPELDGDMKPTSVPDSRLDDEICHDELRSFIPYAHPPVSVNDRTTSYLYLFTLQISSNDQLAIFDLDEHNRLLFDDDMFSRSRRYFVISSIEEFKDRITDAEQQWERFCKRREEGIRTPEKAHIERLKSSGIKDPFFAVNKKNKKLKGRPRPFRVDDVIVELFNASSVVESRAATQLGENIRLLTYVSIFYLPLGYSAALWSINEKYRVPNLAITSVFIALGTYAFVSNMNNVVFFSKKTFGQIKDPTVNRMKRDGDKKGRTALPAFQPSNLFARELNLHCGISWSTSSSKFIHATNSWWCLIIFVL</sequence>
<keyword evidence="2" id="KW-1133">Transmembrane helix</keyword>
<feature type="compositionally biased region" description="Acidic residues" evidence="1">
    <location>
        <begin position="1"/>
        <end position="15"/>
    </location>
</feature>
<evidence type="ECO:0000256" key="1">
    <source>
        <dbReference type="SAM" id="MobiDB-lite"/>
    </source>
</evidence>
<feature type="region of interest" description="Disordered" evidence="1">
    <location>
        <begin position="1"/>
        <end position="41"/>
    </location>
</feature>
<protein>
    <submittedName>
        <fullName evidence="3">Uncharacterized protein</fullName>
    </submittedName>
</protein>
<feature type="transmembrane region" description="Helical" evidence="2">
    <location>
        <begin position="207"/>
        <end position="227"/>
    </location>
</feature>
<evidence type="ECO:0000313" key="4">
    <source>
        <dbReference type="Proteomes" id="UP000223968"/>
    </source>
</evidence>
<dbReference type="OrthoDB" id="5428055at2759"/>
<dbReference type="Proteomes" id="UP000223968">
    <property type="component" value="Unassembled WGS sequence"/>
</dbReference>
<evidence type="ECO:0000256" key="2">
    <source>
        <dbReference type="SAM" id="Phobius"/>
    </source>
</evidence>
<organism evidence="3 4">
    <name type="scientific">Helicocarpus griseus UAMH5409</name>
    <dbReference type="NCBI Taxonomy" id="1447875"/>
    <lineage>
        <taxon>Eukaryota</taxon>
        <taxon>Fungi</taxon>
        <taxon>Dikarya</taxon>
        <taxon>Ascomycota</taxon>
        <taxon>Pezizomycotina</taxon>
        <taxon>Eurotiomycetes</taxon>
        <taxon>Eurotiomycetidae</taxon>
        <taxon>Onygenales</taxon>
        <taxon>Ajellomycetaceae</taxon>
        <taxon>Helicocarpus</taxon>
    </lineage>
</organism>
<keyword evidence="2" id="KW-0812">Transmembrane</keyword>
<accession>A0A2B7X3R9</accession>
<dbReference type="EMBL" id="PDNB01000149">
    <property type="protein sequence ID" value="PGH03328.1"/>
    <property type="molecule type" value="Genomic_DNA"/>
</dbReference>
<keyword evidence="4" id="KW-1185">Reference proteome</keyword>
<name>A0A2B7X3R9_9EURO</name>
<gene>
    <name evidence="3" type="ORF">AJ79_07406</name>
</gene>
<keyword evidence="2" id="KW-0472">Membrane</keyword>
<dbReference type="AlphaFoldDB" id="A0A2B7X3R9"/>
<evidence type="ECO:0000313" key="3">
    <source>
        <dbReference type="EMBL" id="PGH03328.1"/>
    </source>
</evidence>
<proteinExistence type="predicted"/>